<keyword evidence="1" id="KW-0732">Signal</keyword>
<evidence type="ECO:0000256" key="1">
    <source>
        <dbReference type="SAM" id="SignalP"/>
    </source>
</evidence>
<dbReference type="OrthoDB" id="10429216at2759"/>
<dbReference type="EMBL" id="JAGPXD010000002">
    <property type="protein sequence ID" value="KAH7369463.1"/>
    <property type="molecule type" value="Genomic_DNA"/>
</dbReference>
<sequence>MLLIHFFTFLTGAAALAASGRDSLGLMMSRAGAVCDGGRDYCGWYDKSANTYPQCQCPRGQTWDGSQRSCVYEPIPKPPTTPDEDVYCAANRKNYHKYGPTDAGHELCQGDGRNAVVVAPKGISEADLQSRIDKECKKPRCPSGQVGSGKDKKCKYPEFPKDEADKCSKGGGKPVCARTPMDYCDYGECQPEPLNDLCKDDGKNCFECLDKGDPVQQTLEGLFATVDAAVKSLGLGCILGGECSADDQAWADLADPGGLSLVERGHQVETLSDIAPRYGIVYPGDSHG</sequence>
<protein>
    <submittedName>
        <fullName evidence="2">Uncharacterized protein</fullName>
    </submittedName>
</protein>
<keyword evidence="3" id="KW-1185">Reference proteome</keyword>
<evidence type="ECO:0000313" key="2">
    <source>
        <dbReference type="EMBL" id="KAH7369463.1"/>
    </source>
</evidence>
<dbReference type="Proteomes" id="UP000813385">
    <property type="component" value="Unassembled WGS sequence"/>
</dbReference>
<feature type="chain" id="PRO_5035443020" evidence="1">
    <location>
        <begin position="16"/>
        <end position="288"/>
    </location>
</feature>
<gene>
    <name evidence="2" type="ORF">B0T11DRAFT_296949</name>
</gene>
<comment type="caution">
    <text evidence="2">The sequence shown here is derived from an EMBL/GenBank/DDBJ whole genome shotgun (WGS) entry which is preliminary data.</text>
</comment>
<organism evidence="2 3">
    <name type="scientific">Plectosphaerella cucumerina</name>
    <dbReference type="NCBI Taxonomy" id="40658"/>
    <lineage>
        <taxon>Eukaryota</taxon>
        <taxon>Fungi</taxon>
        <taxon>Dikarya</taxon>
        <taxon>Ascomycota</taxon>
        <taxon>Pezizomycotina</taxon>
        <taxon>Sordariomycetes</taxon>
        <taxon>Hypocreomycetidae</taxon>
        <taxon>Glomerellales</taxon>
        <taxon>Plectosphaerellaceae</taxon>
        <taxon>Plectosphaerella</taxon>
    </lineage>
</organism>
<dbReference type="AlphaFoldDB" id="A0A8K0X724"/>
<feature type="signal peptide" evidence="1">
    <location>
        <begin position="1"/>
        <end position="15"/>
    </location>
</feature>
<evidence type="ECO:0000313" key="3">
    <source>
        <dbReference type="Proteomes" id="UP000813385"/>
    </source>
</evidence>
<proteinExistence type="predicted"/>
<reference evidence="2" key="1">
    <citation type="journal article" date="2021" name="Nat. Commun.">
        <title>Genetic determinants of endophytism in the Arabidopsis root mycobiome.</title>
        <authorList>
            <person name="Mesny F."/>
            <person name="Miyauchi S."/>
            <person name="Thiergart T."/>
            <person name="Pickel B."/>
            <person name="Atanasova L."/>
            <person name="Karlsson M."/>
            <person name="Huettel B."/>
            <person name="Barry K.W."/>
            <person name="Haridas S."/>
            <person name="Chen C."/>
            <person name="Bauer D."/>
            <person name="Andreopoulos W."/>
            <person name="Pangilinan J."/>
            <person name="LaButti K."/>
            <person name="Riley R."/>
            <person name="Lipzen A."/>
            <person name="Clum A."/>
            <person name="Drula E."/>
            <person name="Henrissat B."/>
            <person name="Kohler A."/>
            <person name="Grigoriev I.V."/>
            <person name="Martin F.M."/>
            <person name="Hacquard S."/>
        </authorList>
    </citation>
    <scope>NUCLEOTIDE SEQUENCE</scope>
    <source>
        <strain evidence="2">MPI-CAGE-AT-0016</strain>
    </source>
</reference>
<name>A0A8K0X724_9PEZI</name>
<accession>A0A8K0X724</accession>